<proteinExistence type="predicted"/>
<protein>
    <submittedName>
        <fullName evidence="2">Phosphotransferase family protein</fullName>
    </submittedName>
</protein>
<dbReference type="InterPro" id="IPR011009">
    <property type="entry name" value="Kinase-like_dom_sf"/>
</dbReference>
<reference evidence="3" key="1">
    <citation type="journal article" date="2019" name="Int. J. Syst. Evol. Microbiol.">
        <title>The Global Catalogue of Microorganisms (GCM) 10K type strain sequencing project: providing services to taxonomists for standard genome sequencing and annotation.</title>
        <authorList>
            <consortium name="The Broad Institute Genomics Platform"/>
            <consortium name="The Broad Institute Genome Sequencing Center for Infectious Disease"/>
            <person name="Wu L."/>
            <person name="Ma J."/>
        </authorList>
    </citation>
    <scope>NUCLEOTIDE SEQUENCE [LARGE SCALE GENOMIC DNA]</scope>
    <source>
        <strain evidence="3">KLKA75</strain>
    </source>
</reference>
<dbReference type="SUPFAM" id="SSF56112">
    <property type="entry name" value="Protein kinase-like (PK-like)"/>
    <property type="match status" value="1"/>
</dbReference>
<comment type="caution">
    <text evidence="2">The sequence shown here is derived from an EMBL/GenBank/DDBJ whole genome shotgun (WGS) entry which is preliminary data.</text>
</comment>
<dbReference type="Pfam" id="PF01636">
    <property type="entry name" value="APH"/>
    <property type="match status" value="1"/>
</dbReference>
<dbReference type="RefSeq" id="WP_378259272.1">
    <property type="nucleotide sequence ID" value="NZ_JBHSIT010000007.1"/>
</dbReference>
<evidence type="ECO:0000313" key="2">
    <source>
        <dbReference type="EMBL" id="MFC4910717.1"/>
    </source>
</evidence>
<dbReference type="InterPro" id="IPR051678">
    <property type="entry name" value="AGP_Transferase"/>
</dbReference>
<accession>A0ABV9U733</accession>
<dbReference type="PANTHER" id="PTHR21310">
    <property type="entry name" value="AMINOGLYCOSIDE PHOSPHOTRANSFERASE-RELATED-RELATED"/>
    <property type="match status" value="1"/>
</dbReference>
<evidence type="ECO:0000259" key="1">
    <source>
        <dbReference type="Pfam" id="PF01636"/>
    </source>
</evidence>
<dbReference type="Proteomes" id="UP001595872">
    <property type="component" value="Unassembled WGS sequence"/>
</dbReference>
<dbReference type="EMBL" id="JBHSIT010000007">
    <property type="protein sequence ID" value="MFC4910717.1"/>
    <property type="molecule type" value="Genomic_DNA"/>
</dbReference>
<organism evidence="2 3">
    <name type="scientific">Actinomadura gamaensis</name>
    <dbReference type="NCBI Taxonomy" id="1763541"/>
    <lineage>
        <taxon>Bacteria</taxon>
        <taxon>Bacillati</taxon>
        <taxon>Actinomycetota</taxon>
        <taxon>Actinomycetes</taxon>
        <taxon>Streptosporangiales</taxon>
        <taxon>Thermomonosporaceae</taxon>
        <taxon>Actinomadura</taxon>
    </lineage>
</organism>
<dbReference type="Gene3D" id="3.90.1200.10">
    <property type="match status" value="1"/>
</dbReference>
<feature type="domain" description="Aminoglycoside phosphotransferase" evidence="1">
    <location>
        <begin position="46"/>
        <end position="266"/>
    </location>
</feature>
<sequence length="319" mass="34512">MTESVYMDLVTGSPSLAPPVGAPPSSATVRWVRECFGRGAEVRALRPLPGGAAHANHALVVETRAGSEHRLVLRRWLPRDPLASTAPGAVFADGEFSPEREIAALTLLAACEIPTPVLVAADPAGAYCDAPALLLTRLPGHPPRPAPDDLPEYLIQLAAALLPVHALRGAASMPPYVPRNRLDLRQPPKHATRPELWERACEVAAGSPPDAPSRFVHRDYHPDNTVWTGGRLTGVVDWSDAASGPVGVDVGQMRLRLALRYGTAVADRFRDCFDQVAGGHEQDPYWDLRCVLDLLPEEPGRVLSERDAARAEEYLETLL</sequence>
<name>A0ABV9U733_9ACTN</name>
<keyword evidence="3" id="KW-1185">Reference proteome</keyword>
<evidence type="ECO:0000313" key="3">
    <source>
        <dbReference type="Proteomes" id="UP001595872"/>
    </source>
</evidence>
<dbReference type="InterPro" id="IPR002575">
    <property type="entry name" value="Aminoglycoside_PTrfase"/>
</dbReference>
<gene>
    <name evidence="2" type="ORF">ACFPCY_25610</name>
</gene>